<dbReference type="Proteomes" id="UP001403385">
    <property type="component" value="Unassembled WGS sequence"/>
</dbReference>
<evidence type="ECO:0000313" key="1">
    <source>
        <dbReference type="EMBL" id="MEN7550521.1"/>
    </source>
</evidence>
<dbReference type="EMBL" id="JBDKWZ010000014">
    <property type="protein sequence ID" value="MEN7550521.1"/>
    <property type="molecule type" value="Genomic_DNA"/>
</dbReference>
<dbReference type="AlphaFoldDB" id="A0AAW9SIL2"/>
<keyword evidence="2" id="KW-1185">Reference proteome</keyword>
<name>A0AAW9SIL2_9BACT</name>
<sequence>MKYLPFENITYKTKLDSEEIQNRITEIIEPEKIFRKTGFWGSSNYKPYEGRVDGTSFTITRIIGYGNSFLPRIKGNIERIFMEQRSTYK</sequence>
<comment type="caution">
    <text evidence="1">The sequence shown here is derived from an EMBL/GenBank/DDBJ whole genome shotgun (WGS) entry which is preliminary data.</text>
</comment>
<protein>
    <submittedName>
        <fullName evidence="1">Uncharacterized protein</fullName>
    </submittedName>
</protein>
<organism evidence="1 2">
    <name type="scientific">Rapidithrix thailandica</name>
    <dbReference type="NCBI Taxonomy" id="413964"/>
    <lineage>
        <taxon>Bacteria</taxon>
        <taxon>Pseudomonadati</taxon>
        <taxon>Bacteroidota</taxon>
        <taxon>Cytophagia</taxon>
        <taxon>Cytophagales</taxon>
        <taxon>Flammeovirgaceae</taxon>
        <taxon>Rapidithrix</taxon>
    </lineage>
</organism>
<dbReference type="RefSeq" id="WP_346823304.1">
    <property type="nucleotide sequence ID" value="NZ_JBDKWZ010000014.1"/>
</dbReference>
<proteinExistence type="predicted"/>
<accession>A0AAW9SIL2</accession>
<evidence type="ECO:0000313" key="2">
    <source>
        <dbReference type="Proteomes" id="UP001403385"/>
    </source>
</evidence>
<gene>
    <name evidence="1" type="ORF">AAG747_21555</name>
</gene>
<reference evidence="1 2" key="1">
    <citation type="submission" date="2024-04" db="EMBL/GenBank/DDBJ databases">
        <title>Novel genus in family Flammeovirgaceae.</title>
        <authorList>
            <person name="Nguyen T.H."/>
            <person name="Vuong T.Q."/>
            <person name="Le H."/>
            <person name="Kim S.-G."/>
        </authorList>
    </citation>
    <scope>NUCLEOTIDE SEQUENCE [LARGE SCALE GENOMIC DNA]</scope>
    <source>
        <strain evidence="1 2">JCM 23209</strain>
    </source>
</reference>